<comment type="caution">
    <text evidence="2">The sequence shown here is derived from an EMBL/GenBank/DDBJ whole genome shotgun (WGS) entry which is preliminary data.</text>
</comment>
<dbReference type="Proteomes" id="UP000325315">
    <property type="component" value="Unassembled WGS sequence"/>
</dbReference>
<accession>A0A5B6W703</accession>
<protein>
    <submittedName>
        <fullName evidence="2">Zinc finger, CCHC-type</fullName>
    </submittedName>
</protein>
<dbReference type="OrthoDB" id="997890at2759"/>
<reference evidence="3" key="1">
    <citation type="journal article" date="2019" name="Plant Biotechnol. J.">
        <title>Genome sequencing of the Australian wild diploid species Gossypium australe highlights disease resistance and delayed gland morphogenesis.</title>
        <authorList>
            <person name="Cai Y."/>
            <person name="Cai X."/>
            <person name="Wang Q."/>
            <person name="Wang P."/>
            <person name="Zhang Y."/>
            <person name="Cai C."/>
            <person name="Xu Y."/>
            <person name="Wang K."/>
            <person name="Zhou Z."/>
            <person name="Wang C."/>
            <person name="Geng S."/>
            <person name="Li B."/>
            <person name="Dong Q."/>
            <person name="Hou Y."/>
            <person name="Wang H."/>
            <person name="Ai P."/>
            <person name="Liu Z."/>
            <person name="Yi F."/>
            <person name="Sun M."/>
            <person name="An G."/>
            <person name="Cheng J."/>
            <person name="Zhang Y."/>
            <person name="Shi Q."/>
            <person name="Xie Y."/>
            <person name="Shi X."/>
            <person name="Chang Y."/>
            <person name="Huang F."/>
            <person name="Chen Y."/>
            <person name="Hong S."/>
            <person name="Mi L."/>
            <person name="Sun Q."/>
            <person name="Zhang L."/>
            <person name="Zhou B."/>
            <person name="Peng R."/>
            <person name="Zhang X."/>
            <person name="Liu F."/>
        </authorList>
    </citation>
    <scope>NUCLEOTIDE SEQUENCE [LARGE SCALE GENOMIC DNA]</scope>
    <source>
        <strain evidence="3">cv. PA1801</strain>
    </source>
</reference>
<proteinExistence type="predicted"/>
<keyword evidence="3" id="KW-1185">Reference proteome</keyword>
<name>A0A5B6W703_9ROSI</name>
<sequence length="257" mass="30227">MEGQNLFSISFDSEEDLECIIEGRPWLFRKFLILFDRLRSPMERDQICLNSSPYWIHIGPCPPELDRKDLLHAIGCTFGGVLRSEISDDLCRLRVNLDVQKPLRRAYALHNDYREFYRKLWRSDIPGKIKIFIWKLSWNYLSTQVNLHCRKIAPNGVCLRCQNGEETMNHLFRDCLVSIAVWRELEGSFTCLCTASEFLVRTFCITLWAIWGDRNSRIHDKTNRSSKEMVNFVHGYIKELDGVKSGQQITSQKLMKW</sequence>
<evidence type="ECO:0000259" key="1">
    <source>
        <dbReference type="Pfam" id="PF13966"/>
    </source>
</evidence>
<organism evidence="2 3">
    <name type="scientific">Gossypium australe</name>
    <dbReference type="NCBI Taxonomy" id="47621"/>
    <lineage>
        <taxon>Eukaryota</taxon>
        <taxon>Viridiplantae</taxon>
        <taxon>Streptophyta</taxon>
        <taxon>Embryophyta</taxon>
        <taxon>Tracheophyta</taxon>
        <taxon>Spermatophyta</taxon>
        <taxon>Magnoliopsida</taxon>
        <taxon>eudicotyledons</taxon>
        <taxon>Gunneridae</taxon>
        <taxon>Pentapetalae</taxon>
        <taxon>rosids</taxon>
        <taxon>malvids</taxon>
        <taxon>Malvales</taxon>
        <taxon>Malvaceae</taxon>
        <taxon>Malvoideae</taxon>
        <taxon>Gossypium</taxon>
    </lineage>
</organism>
<gene>
    <name evidence="2" type="ORF">EPI10_010810</name>
</gene>
<feature type="domain" description="Reverse transcriptase zinc-binding" evidence="1">
    <location>
        <begin position="112"/>
        <end position="182"/>
    </location>
</feature>
<dbReference type="InterPro" id="IPR026960">
    <property type="entry name" value="RVT-Znf"/>
</dbReference>
<dbReference type="EMBL" id="SMMG02000004">
    <property type="protein sequence ID" value="KAA3476877.1"/>
    <property type="molecule type" value="Genomic_DNA"/>
</dbReference>
<dbReference type="AlphaFoldDB" id="A0A5B6W703"/>
<evidence type="ECO:0000313" key="3">
    <source>
        <dbReference type="Proteomes" id="UP000325315"/>
    </source>
</evidence>
<dbReference type="Pfam" id="PF13966">
    <property type="entry name" value="zf-RVT"/>
    <property type="match status" value="1"/>
</dbReference>
<evidence type="ECO:0000313" key="2">
    <source>
        <dbReference type="EMBL" id="KAA3476877.1"/>
    </source>
</evidence>